<dbReference type="PANTHER" id="PTHR10204">
    <property type="entry name" value="NAD P H OXIDOREDUCTASE-RELATED"/>
    <property type="match status" value="1"/>
</dbReference>
<accession>A0ABS4PVK6</accession>
<feature type="domain" description="Flavodoxin-like fold" evidence="4">
    <location>
        <begin position="1"/>
        <end position="212"/>
    </location>
</feature>
<dbReference type="InterPro" id="IPR003680">
    <property type="entry name" value="Flavodoxin_fold"/>
</dbReference>
<dbReference type="RefSeq" id="WP_209666632.1">
    <property type="nucleotide sequence ID" value="NZ_JAGGMS010000001.1"/>
</dbReference>
<dbReference type="EMBL" id="JAGGMS010000001">
    <property type="protein sequence ID" value="MBP2183462.1"/>
    <property type="molecule type" value="Genomic_DNA"/>
</dbReference>
<dbReference type="InterPro" id="IPR029039">
    <property type="entry name" value="Flavoprotein-like_sf"/>
</dbReference>
<evidence type="ECO:0000256" key="3">
    <source>
        <dbReference type="SAM" id="MobiDB-lite"/>
    </source>
</evidence>
<reference evidence="5 6" key="1">
    <citation type="submission" date="2021-03" db="EMBL/GenBank/DDBJ databases">
        <title>Sequencing the genomes of 1000 actinobacteria strains.</title>
        <authorList>
            <person name="Klenk H.-P."/>
        </authorList>
    </citation>
    <scope>NUCLEOTIDE SEQUENCE [LARGE SCALE GENOMIC DNA]</scope>
    <source>
        <strain evidence="5 6">DSM 45510</strain>
    </source>
</reference>
<evidence type="ECO:0000259" key="4">
    <source>
        <dbReference type="Pfam" id="PF02525"/>
    </source>
</evidence>
<name>A0ABS4PVK6_9PSEU</name>
<dbReference type="GO" id="GO:0003955">
    <property type="term" value="F:NAD(P)H dehydrogenase (quinone) activity"/>
    <property type="evidence" value="ECO:0007669"/>
    <property type="project" value="UniProtKB-EC"/>
</dbReference>
<dbReference type="PANTHER" id="PTHR10204:SF34">
    <property type="entry name" value="NAD(P)H DEHYDROGENASE [QUINONE] 1 ISOFORM 1"/>
    <property type="match status" value="1"/>
</dbReference>
<proteinExistence type="inferred from homology"/>
<dbReference type="InterPro" id="IPR051545">
    <property type="entry name" value="NAD(P)H_dehydrogenase_qn"/>
</dbReference>
<gene>
    <name evidence="5" type="ORF">JOM49_004988</name>
</gene>
<dbReference type="Gene3D" id="3.40.50.360">
    <property type="match status" value="1"/>
</dbReference>
<comment type="similarity">
    <text evidence="1">Belongs to the NAD(P)H dehydrogenase (quinone) family.</text>
</comment>
<dbReference type="SUPFAM" id="SSF52218">
    <property type="entry name" value="Flavoproteins"/>
    <property type="match status" value="1"/>
</dbReference>
<evidence type="ECO:0000313" key="5">
    <source>
        <dbReference type="EMBL" id="MBP2183462.1"/>
    </source>
</evidence>
<dbReference type="Proteomes" id="UP000741013">
    <property type="component" value="Unassembled WGS sequence"/>
</dbReference>
<sequence length="260" mass="28640">MDALVVIAHPGANSLNARLAEVTTKTLPNLGYAVTTSDLYAMDWKAAVTPQDFGVPERPDLPVGDQSAEAYERGSLTEDIVAEQEKLRRASLVVFHFPLWWYGMPAILKGWFDRVFVKGFAFGLKDPAGRTRKYGDGGLAGKRALAVITAGDRETAFDPRGINGEAGELFFPFLHGIFWYTGMQPLRPHLVAGTDRPGWNQLDHEADRLRARLTTLGSEPPIPYRALADGDYDADRHLRPSAAPGREGLSIHLMDRSKPS</sequence>
<evidence type="ECO:0000256" key="2">
    <source>
        <dbReference type="ARBA" id="ARBA00023002"/>
    </source>
</evidence>
<protein>
    <submittedName>
        <fullName evidence="5">NAD(P)H dehydrogenase (Quinone)</fullName>
        <ecNumber evidence="5">1.6.5.2</ecNumber>
    </submittedName>
</protein>
<keyword evidence="6" id="KW-1185">Reference proteome</keyword>
<comment type="caution">
    <text evidence="5">The sequence shown here is derived from an EMBL/GenBank/DDBJ whole genome shotgun (WGS) entry which is preliminary data.</text>
</comment>
<evidence type="ECO:0000313" key="6">
    <source>
        <dbReference type="Proteomes" id="UP000741013"/>
    </source>
</evidence>
<evidence type="ECO:0000256" key="1">
    <source>
        <dbReference type="ARBA" id="ARBA00006252"/>
    </source>
</evidence>
<organism evidence="5 6">
    <name type="scientific">Amycolatopsis magusensis</name>
    <dbReference type="NCBI Taxonomy" id="882444"/>
    <lineage>
        <taxon>Bacteria</taxon>
        <taxon>Bacillati</taxon>
        <taxon>Actinomycetota</taxon>
        <taxon>Actinomycetes</taxon>
        <taxon>Pseudonocardiales</taxon>
        <taxon>Pseudonocardiaceae</taxon>
        <taxon>Amycolatopsis</taxon>
    </lineage>
</organism>
<dbReference type="Pfam" id="PF02525">
    <property type="entry name" value="Flavodoxin_2"/>
    <property type="match status" value="1"/>
</dbReference>
<keyword evidence="2 5" id="KW-0560">Oxidoreductase</keyword>
<feature type="region of interest" description="Disordered" evidence="3">
    <location>
        <begin position="240"/>
        <end position="260"/>
    </location>
</feature>
<dbReference type="EC" id="1.6.5.2" evidence="5"/>